<name>A0A172UFU6_9MYCO</name>
<dbReference type="Proteomes" id="UP000077143">
    <property type="component" value="Chromosome"/>
</dbReference>
<dbReference type="RefSeq" id="WP_067989843.1">
    <property type="nucleotide sequence ID" value="NZ_CP015596.1"/>
</dbReference>
<evidence type="ECO:0008006" key="3">
    <source>
        <dbReference type="Google" id="ProtNLM"/>
    </source>
</evidence>
<dbReference type="AlphaFoldDB" id="A0A172UFU6"/>
<evidence type="ECO:0000313" key="2">
    <source>
        <dbReference type="Proteomes" id="UP000077143"/>
    </source>
</evidence>
<keyword evidence="2" id="KW-1185">Reference proteome</keyword>
<organism evidence="1 2">
    <name type="scientific">Mycobacterium adipatum</name>
    <dbReference type="NCBI Taxonomy" id="1682113"/>
    <lineage>
        <taxon>Bacteria</taxon>
        <taxon>Bacillati</taxon>
        <taxon>Actinomycetota</taxon>
        <taxon>Actinomycetes</taxon>
        <taxon>Mycobacteriales</taxon>
        <taxon>Mycobacteriaceae</taxon>
        <taxon>Mycobacterium</taxon>
    </lineage>
</organism>
<dbReference type="NCBIfam" id="TIGR04042">
    <property type="entry name" value="MSMEG_0570_fam"/>
    <property type="match status" value="1"/>
</dbReference>
<dbReference type="EMBL" id="CP015596">
    <property type="protein sequence ID" value="ANE78009.1"/>
    <property type="molecule type" value="Genomic_DNA"/>
</dbReference>
<accession>A0A172UFU6</accession>
<sequence length="98" mass="10796">MPEMTFDVRWPDGSIQRCYSPSLVIHDYLRTGGCYTVGEFVDRSGRALAEASDRVRAKFGFACTSAAETGHRIVSAASDFPDDAVIEITAMHPPMEPR</sequence>
<evidence type="ECO:0000313" key="1">
    <source>
        <dbReference type="EMBL" id="ANE78009.1"/>
    </source>
</evidence>
<proteinExistence type="predicted"/>
<dbReference type="STRING" id="1682113.A7U43_00515"/>
<dbReference type="KEGG" id="madi:A7U43_00515"/>
<protein>
    <recommendedName>
        <fullName evidence="3">MSMEG_0570 family nitrogen starvation response protein</fullName>
    </recommendedName>
</protein>
<dbReference type="InterPro" id="IPR023846">
    <property type="entry name" value="CHP04042_MSMEG0570"/>
</dbReference>
<reference evidence="1 2" key="1">
    <citation type="submission" date="2016-05" db="EMBL/GenBank/DDBJ databases">
        <title>Complete genome sequence of a phthalic acid esters degrading Mycobacterium sp. YC-RL4.</title>
        <authorList>
            <person name="Ren L."/>
            <person name="Fan S."/>
            <person name="Ruth N."/>
            <person name="Jia Y."/>
            <person name="Wang J."/>
            <person name="Qiao C."/>
        </authorList>
    </citation>
    <scope>NUCLEOTIDE SEQUENCE [LARGE SCALE GENOMIC DNA]</scope>
    <source>
        <strain evidence="1 2">YC-RL4</strain>
    </source>
</reference>
<gene>
    <name evidence="1" type="ORF">A7U43_00515</name>
</gene>
<dbReference type="OrthoDB" id="195104at2"/>